<dbReference type="EMBL" id="JBJHZZ010000002">
    <property type="protein sequence ID" value="MFL0246529.1"/>
    <property type="molecule type" value="Genomic_DNA"/>
</dbReference>
<dbReference type="RefSeq" id="WP_406768995.1">
    <property type="nucleotide sequence ID" value="NZ_JBJHZZ010000002.1"/>
</dbReference>
<sequence length="100" mass="11444">MKTNIEIYKNLGYRMYFQSNDILDAIYLILNTVFFFTSIILLSSSVINKLGMRLALASSLILMLEVIVKSAGFSIFPFILIGDIIWLITVNFSLNRLRKS</sequence>
<dbReference type="Proteomes" id="UP001623591">
    <property type="component" value="Unassembled WGS sequence"/>
</dbReference>
<name>A0ABW8T1W8_9CLOT</name>
<protein>
    <submittedName>
        <fullName evidence="2">Uncharacterized protein</fullName>
    </submittedName>
</protein>
<feature type="transmembrane region" description="Helical" evidence="1">
    <location>
        <begin position="74"/>
        <end position="94"/>
    </location>
</feature>
<proteinExistence type="predicted"/>
<evidence type="ECO:0000256" key="1">
    <source>
        <dbReference type="SAM" id="Phobius"/>
    </source>
</evidence>
<keyword evidence="1" id="KW-0812">Transmembrane</keyword>
<gene>
    <name evidence="2" type="ORF">ACJDUG_06070</name>
</gene>
<reference evidence="2 3" key="1">
    <citation type="submission" date="2024-11" db="EMBL/GenBank/DDBJ databases">
        <authorList>
            <person name="Heng Y.C."/>
            <person name="Lim A.C.H."/>
            <person name="Lee J.K.Y."/>
            <person name="Kittelmann S."/>
        </authorList>
    </citation>
    <scope>NUCLEOTIDE SEQUENCE [LARGE SCALE GENOMIC DNA]</scope>
    <source>
        <strain evidence="2 3">WILCCON 0185</strain>
    </source>
</reference>
<organism evidence="2 3">
    <name type="scientific">Candidatus Clostridium stratigraminis</name>
    <dbReference type="NCBI Taxonomy" id="3381661"/>
    <lineage>
        <taxon>Bacteria</taxon>
        <taxon>Bacillati</taxon>
        <taxon>Bacillota</taxon>
        <taxon>Clostridia</taxon>
        <taxon>Eubacteriales</taxon>
        <taxon>Clostridiaceae</taxon>
        <taxon>Clostridium</taxon>
    </lineage>
</organism>
<feature type="transmembrane region" description="Helical" evidence="1">
    <location>
        <begin position="25"/>
        <end position="43"/>
    </location>
</feature>
<keyword evidence="1" id="KW-1133">Transmembrane helix</keyword>
<evidence type="ECO:0000313" key="2">
    <source>
        <dbReference type="EMBL" id="MFL0246529.1"/>
    </source>
</evidence>
<accession>A0ABW8T1W8</accession>
<comment type="caution">
    <text evidence="2">The sequence shown here is derived from an EMBL/GenBank/DDBJ whole genome shotgun (WGS) entry which is preliminary data.</text>
</comment>
<keyword evidence="3" id="KW-1185">Reference proteome</keyword>
<keyword evidence="1" id="KW-0472">Membrane</keyword>
<evidence type="ECO:0000313" key="3">
    <source>
        <dbReference type="Proteomes" id="UP001623591"/>
    </source>
</evidence>